<gene>
    <name evidence="2" type="ORF">JCM19237_2298</name>
</gene>
<reference evidence="2 3" key="1">
    <citation type="journal article" date="2014" name="Genome Announc.">
        <title>Draft Genome Sequences of Two Vibrionaceae Species, Vibrio ponticus C121 and Photobacterium aphoticum C119, Isolated as Coral Reef Microbiota.</title>
        <authorList>
            <person name="Al-saari N."/>
            <person name="Meirelles P.M."/>
            <person name="Mino S."/>
            <person name="Suda W."/>
            <person name="Oshima K."/>
            <person name="Hattori M."/>
            <person name="Ohkuma M."/>
            <person name="Thompson F.L."/>
            <person name="Gomez-Gil B."/>
            <person name="Sawabe T."/>
            <person name="Sawabe T."/>
        </authorList>
    </citation>
    <scope>NUCLEOTIDE SEQUENCE [LARGE SCALE GENOMIC DNA]</scope>
    <source>
        <strain evidence="2 3">JCM 19237</strain>
    </source>
</reference>
<evidence type="ECO:0000256" key="1">
    <source>
        <dbReference type="SAM" id="MobiDB-lite"/>
    </source>
</evidence>
<dbReference type="Proteomes" id="UP000029227">
    <property type="component" value="Unassembled WGS sequence"/>
</dbReference>
<name>A0A090R958_9GAMM</name>
<dbReference type="STRING" id="754436.JCM19237_2298"/>
<proteinExistence type="predicted"/>
<dbReference type="AlphaFoldDB" id="A0A090R958"/>
<organism evidence="2 3">
    <name type="scientific">Photobacterium aphoticum</name>
    <dbReference type="NCBI Taxonomy" id="754436"/>
    <lineage>
        <taxon>Bacteria</taxon>
        <taxon>Pseudomonadati</taxon>
        <taxon>Pseudomonadota</taxon>
        <taxon>Gammaproteobacteria</taxon>
        <taxon>Vibrionales</taxon>
        <taxon>Vibrionaceae</taxon>
        <taxon>Photobacterium</taxon>
    </lineage>
</organism>
<evidence type="ECO:0000313" key="3">
    <source>
        <dbReference type="Proteomes" id="UP000029227"/>
    </source>
</evidence>
<dbReference type="EMBL" id="BBMN01000003">
    <property type="protein sequence ID" value="GAL04147.1"/>
    <property type="molecule type" value="Genomic_DNA"/>
</dbReference>
<accession>A0A090R958</accession>
<evidence type="ECO:0000313" key="2">
    <source>
        <dbReference type="EMBL" id="GAL04147.1"/>
    </source>
</evidence>
<feature type="region of interest" description="Disordered" evidence="1">
    <location>
        <begin position="64"/>
        <end position="92"/>
    </location>
</feature>
<comment type="caution">
    <text evidence="2">The sequence shown here is derived from an EMBL/GenBank/DDBJ whole genome shotgun (WGS) entry which is preliminary data.</text>
</comment>
<protein>
    <submittedName>
        <fullName evidence="2">Uncharacterized protein</fullName>
    </submittedName>
</protein>
<sequence length="92" mass="10316">MAKYRQSSGYDAEAYNKLAYQINLKQLGKQRLSRQQTQNASLQVNKVKDVKGAELLAGNTCARSNHKKRWPGLTSPLIGQEPQAVSRLKEKS</sequence>